<dbReference type="Proteomes" id="UP001057402">
    <property type="component" value="Chromosome 5"/>
</dbReference>
<organism evidence="1 2">
    <name type="scientific">Melastoma candidum</name>
    <dbReference type="NCBI Taxonomy" id="119954"/>
    <lineage>
        <taxon>Eukaryota</taxon>
        <taxon>Viridiplantae</taxon>
        <taxon>Streptophyta</taxon>
        <taxon>Embryophyta</taxon>
        <taxon>Tracheophyta</taxon>
        <taxon>Spermatophyta</taxon>
        <taxon>Magnoliopsida</taxon>
        <taxon>eudicotyledons</taxon>
        <taxon>Gunneridae</taxon>
        <taxon>Pentapetalae</taxon>
        <taxon>rosids</taxon>
        <taxon>malvids</taxon>
        <taxon>Myrtales</taxon>
        <taxon>Melastomataceae</taxon>
        <taxon>Melastomatoideae</taxon>
        <taxon>Melastomateae</taxon>
        <taxon>Melastoma</taxon>
    </lineage>
</organism>
<keyword evidence="2" id="KW-1185">Reference proteome</keyword>
<evidence type="ECO:0000313" key="2">
    <source>
        <dbReference type="Proteomes" id="UP001057402"/>
    </source>
</evidence>
<accession>A0ACB9QPM5</accession>
<evidence type="ECO:0000313" key="1">
    <source>
        <dbReference type="EMBL" id="KAI4368580.1"/>
    </source>
</evidence>
<dbReference type="EMBL" id="CM042884">
    <property type="protein sequence ID" value="KAI4368580.1"/>
    <property type="molecule type" value="Genomic_DNA"/>
</dbReference>
<protein>
    <submittedName>
        <fullName evidence="1">Uncharacterized protein</fullName>
    </submittedName>
</protein>
<name>A0ACB9QPM5_9MYRT</name>
<reference evidence="2" key="1">
    <citation type="journal article" date="2023" name="Front. Plant Sci.">
        <title>Chromosomal-level genome assembly of Melastoma candidum provides insights into trichome evolution.</title>
        <authorList>
            <person name="Zhong Y."/>
            <person name="Wu W."/>
            <person name="Sun C."/>
            <person name="Zou P."/>
            <person name="Liu Y."/>
            <person name="Dai S."/>
            <person name="Zhou R."/>
        </authorList>
    </citation>
    <scope>NUCLEOTIDE SEQUENCE [LARGE SCALE GENOMIC DNA]</scope>
</reference>
<sequence length="335" mass="38146">MLRMSTNAFEFLCGKIKKINQVKDYAQGTIEEQLITFLLILGQNFKNRVVGFFLCRSGETISRYFHNMLTGVIMLEEEFVKQPSGRQIQEHIRDNPRFFPWFKDCLGAIDGTHVRVKVSKVDAPKYRGRKDWPTQNVIAACSLNLKFTYILAGWEGSAADSRVLQSALTRSDPLTIPEGKFYLGDAGFGLTSKLLTPYGRTRYHLKEYSQRGPQTSKELFNHRHASLRNCIERAFGVLKKRFPIIASGSECQYSCATMTNIILACAVIHNFLLAFDPEDNIFHYEDNRVGDPNQSEGEGDSHAPENMLLGLEYRKGEALRDLIASEMWNAYQYGN</sequence>
<comment type="caution">
    <text evidence="1">The sequence shown here is derived from an EMBL/GenBank/DDBJ whole genome shotgun (WGS) entry which is preliminary data.</text>
</comment>
<proteinExistence type="predicted"/>
<gene>
    <name evidence="1" type="ORF">MLD38_017124</name>
</gene>